<evidence type="ECO:0000256" key="7">
    <source>
        <dbReference type="ARBA" id="ARBA00049158"/>
    </source>
</evidence>
<evidence type="ECO:0000256" key="4">
    <source>
        <dbReference type="ARBA" id="ARBA00022605"/>
    </source>
</evidence>
<comment type="similarity">
    <text evidence="2 8">Belongs to the PHP hydrolase family. HisK subfamily.</text>
</comment>
<evidence type="ECO:0000313" key="10">
    <source>
        <dbReference type="EMBL" id="ANW98063.1"/>
    </source>
</evidence>
<dbReference type="Pfam" id="PF02811">
    <property type="entry name" value="PHP"/>
    <property type="match status" value="1"/>
</dbReference>
<accession>A0A1B1YBC4</accession>
<dbReference type="NCBIfam" id="NF005996">
    <property type="entry name" value="PRK08123.1"/>
    <property type="match status" value="1"/>
</dbReference>
<dbReference type="OrthoDB" id="9775255at2"/>
<dbReference type="EMBL" id="CP014672">
    <property type="protein sequence ID" value="ANW98063.1"/>
    <property type="molecule type" value="Genomic_DNA"/>
</dbReference>
<dbReference type="RefSeq" id="WP_015358338.1">
    <property type="nucleotide sequence ID" value="NZ_CP014672.1"/>
</dbReference>
<evidence type="ECO:0000313" key="11">
    <source>
        <dbReference type="Proteomes" id="UP000092971"/>
    </source>
</evidence>
<evidence type="ECO:0000256" key="2">
    <source>
        <dbReference type="ARBA" id="ARBA00009152"/>
    </source>
</evidence>
<comment type="catalytic activity">
    <reaction evidence="7 8">
        <text>L-histidinol phosphate + H2O = L-histidinol + phosphate</text>
        <dbReference type="Rhea" id="RHEA:14465"/>
        <dbReference type="ChEBI" id="CHEBI:15377"/>
        <dbReference type="ChEBI" id="CHEBI:43474"/>
        <dbReference type="ChEBI" id="CHEBI:57699"/>
        <dbReference type="ChEBI" id="CHEBI:57980"/>
        <dbReference type="EC" id="3.1.3.15"/>
    </reaction>
</comment>
<dbReference type="AlphaFoldDB" id="A0A1B1YBC4"/>
<gene>
    <name evidence="10" type="ORF">CSTERTH_02890</name>
</gene>
<dbReference type="Proteomes" id="UP000092971">
    <property type="component" value="Chromosome"/>
</dbReference>
<keyword evidence="6 8" id="KW-0368">Histidine biosynthesis</keyword>
<protein>
    <recommendedName>
        <fullName evidence="3 8">Histidinol-phosphatase</fullName>
        <shortName evidence="8">HolPase</shortName>
        <ecNumber evidence="3 8">3.1.3.15</ecNumber>
    </recommendedName>
</protein>
<evidence type="ECO:0000256" key="1">
    <source>
        <dbReference type="ARBA" id="ARBA00004970"/>
    </source>
</evidence>
<dbReference type="PANTHER" id="PTHR21039">
    <property type="entry name" value="HISTIDINOL PHOSPHATASE-RELATED"/>
    <property type="match status" value="1"/>
</dbReference>
<dbReference type="NCBIfam" id="TIGR01856">
    <property type="entry name" value="hisJ_fam"/>
    <property type="match status" value="1"/>
</dbReference>
<evidence type="ECO:0000256" key="3">
    <source>
        <dbReference type="ARBA" id="ARBA00013085"/>
    </source>
</evidence>
<dbReference type="SUPFAM" id="SSF89550">
    <property type="entry name" value="PHP domain-like"/>
    <property type="match status" value="1"/>
</dbReference>
<dbReference type="GO" id="GO:0000105">
    <property type="term" value="P:L-histidine biosynthetic process"/>
    <property type="evidence" value="ECO:0007669"/>
    <property type="project" value="UniProtKB-UniRule"/>
</dbReference>
<dbReference type="InterPro" id="IPR004013">
    <property type="entry name" value="PHP_dom"/>
</dbReference>
<proteinExistence type="inferred from homology"/>
<sequence length="274" mass="31541">MLANYHTHSAFCDGEMMPEDYVLAAVRKGFSAIGFTSHAPVPFCTDWTMKPENLDKYIENINDLKKKYKNQIQIYTGLETDFYPGSADFRNHPGVDFTIGSVHFIHDQKNGRYLSVDGPVDEYRELISNVFDGNVEAFVETYYNLVGEMIKKQPPDIVGHLDLIKKNNVDNLFSESDKWYRDKVEEVLTVIREHNVIVEINTGGISRGYIKDLYPSEWILKLIREMDIPVILSSDAHRPDLVDAYYAEAVKILKSIGFTHQRVLLDSRWQNVLL</sequence>
<evidence type="ECO:0000256" key="6">
    <source>
        <dbReference type="ARBA" id="ARBA00023102"/>
    </source>
</evidence>
<name>A0A1B1YBC4_THEST</name>
<dbReference type="PANTHER" id="PTHR21039:SF0">
    <property type="entry name" value="HISTIDINOL-PHOSPHATASE"/>
    <property type="match status" value="1"/>
</dbReference>
<dbReference type="EC" id="3.1.3.15" evidence="3 8"/>
<dbReference type="GO" id="GO:0004401">
    <property type="term" value="F:histidinol-phosphatase activity"/>
    <property type="evidence" value="ECO:0007669"/>
    <property type="project" value="UniProtKB-UniRule"/>
</dbReference>
<dbReference type="CDD" id="cd12110">
    <property type="entry name" value="PHP_HisPPase_Hisj_like"/>
    <property type="match status" value="1"/>
</dbReference>
<evidence type="ECO:0000256" key="8">
    <source>
        <dbReference type="RuleBase" id="RU366003"/>
    </source>
</evidence>
<dbReference type="GO" id="GO:0005737">
    <property type="term" value="C:cytoplasm"/>
    <property type="evidence" value="ECO:0007669"/>
    <property type="project" value="TreeGrafter"/>
</dbReference>
<keyword evidence="4 8" id="KW-0028">Amino-acid biosynthesis</keyword>
<dbReference type="Gene3D" id="3.20.20.140">
    <property type="entry name" value="Metal-dependent hydrolases"/>
    <property type="match status" value="1"/>
</dbReference>
<keyword evidence="5 8" id="KW-0378">Hydrolase</keyword>
<comment type="pathway">
    <text evidence="1 8">Amino-acid biosynthesis; L-histidine biosynthesis; L-histidine from 5-phospho-alpha-D-ribose 1-diphosphate: step 8/9.</text>
</comment>
<evidence type="ECO:0000259" key="9">
    <source>
        <dbReference type="Pfam" id="PF02811"/>
    </source>
</evidence>
<reference evidence="10 11" key="1">
    <citation type="submission" date="2016-02" db="EMBL/GenBank/DDBJ databases">
        <title>Comparison of Clostridium stercorarium subspecies using comparative genomics and transcriptomics.</title>
        <authorList>
            <person name="Schellenberg J."/>
            <person name="Thallinger G."/>
            <person name="Levin D.B."/>
            <person name="Zhang X."/>
            <person name="Alvare G."/>
            <person name="Fristensky B."/>
            <person name="Sparling R."/>
        </authorList>
    </citation>
    <scope>NUCLEOTIDE SEQUENCE [LARGE SCALE GENOMIC DNA]</scope>
    <source>
        <strain evidence="10 11">DSM 2910</strain>
    </source>
</reference>
<dbReference type="InterPro" id="IPR010140">
    <property type="entry name" value="Histidinol_P_phosphatase_HisJ"/>
</dbReference>
<dbReference type="InterPro" id="IPR016195">
    <property type="entry name" value="Pol/histidinol_Pase-like"/>
</dbReference>
<organism evidence="10 11">
    <name type="scientific">Thermoclostridium stercorarium subsp. thermolacticum DSM 2910</name>
    <dbReference type="NCBI Taxonomy" id="1121336"/>
    <lineage>
        <taxon>Bacteria</taxon>
        <taxon>Bacillati</taxon>
        <taxon>Bacillota</taxon>
        <taxon>Clostridia</taxon>
        <taxon>Eubacteriales</taxon>
        <taxon>Oscillospiraceae</taxon>
        <taxon>Thermoclostridium</taxon>
    </lineage>
</organism>
<dbReference type="UniPathway" id="UPA00031">
    <property type="reaction ID" value="UER00013"/>
</dbReference>
<evidence type="ECO:0000256" key="5">
    <source>
        <dbReference type="ARBA" id="ARBA00022801"/>
    </source>
</evidence>
<feature type="domain" description="PHP" evidence="9">
    <location>
        <begin position="5"/>
        <end position="202"/>
    </location>
</feature>